<gene>
    <name evidence="1" type="ORF">FHR82_005477</name>
</gene>
<keyword evidence="2" id="KW-1185">Reference proteome</keyword>
<dbReference type="Proteomes" id="UP000520767">
    <property type="component" value="Unassembled WGS sequence"/>
</dbReference>
<comment type="caution">
    <text evidence="1">The sequence shown here is derived from an EMBL/GenBank/DDBJ whole genome shotgun (WGS) entry which is preliminary data.</text>
</comment>
<sequence>MTSRWRPNPILADHEVGHPVRVAQEEFNDAYRTLLYLLEDAFTGDQAVPVRHP</sequence>
<dbReference type="EMBL" id="JACHJQ010000005">
    <property type="protein sequence ID" value="MBB4909224.1"/>
    <property type="molecule type" value="Genomic_DNA"/>
</dbReference>
<evidence type="ECO:0000313" key="2">
    <source>
        <dbReference type="Proteomes" id="UP000520767"/>
    </source>
</evidence>
<dbReference type="RefSeq" id="WP_184813248.1">
    <property type="nucleotide sequence ID" value="NZ_JACHJQ010000005.1"/>
</dbReference>
<dbReference type="AlphaFoldDB" id="A0A7W7VGJ2"/>
<reference evidence="1 2" key="1">
    <citation type="submission" date="2020-08" db="EMBL/GenBank/DDBJ databases">
        <title>Genomic Encyclopedia of Type Strains, Phase III (KMG-III): the genomes of soil and plant-associated and newly described type strains.</title>
        <authorList>
            <person name="Whitman W."/>
        </authorList>
    </citation>
    <scope>NUCLEOTIDE SEQUENCE [LARGE SCALE GENOMIC DNA]</scope>
    <source>
        <strain evidence="1 2">CECT 8960</strain>
    </source>
</reference>
<name>A0A7W7VGJ2_9PSEU</name>
<accession>A0A7W7VGJ2</accession>
<protein>
    <submittedName>
        <fullName evidence="1">Uncharacterized protein</fullName>
    </submittedName>
</protein>
<organism evidence="1 2">
    <name type="scientific">Actinophytocola algeriensis</name>
    <dbReference type="NCBI Taxonomy" id="1768010"/>
    <lineage>
        <taxon>Bacteria</taxon>
        <taxon>Bacillati</taxon>
        <taxon>Actinomycetota</taxon>
        <taxon>Actinomycetes</taxon>
        <taxon>Pseudonocardiales</taxon>
        <taxon>Pseudonocardiaceae</taxon>
    </lineage>
</organism>
<evidence type="ECO:0000313" key="1">
    <source>
        <dbReference type="EMBL" id="MBB4909224.1"/>
    </source>
</evidence>
<proteinExistence type="predicted"/>